<organism evidence="3 4">
    <name type="scientific">Sphaerisporangium aureirubrum</name>
    <dbReference type="NCBI Taxonomy" id="1544736"/>
    <lineage>
        <taxon>Bacteria</taxon>
        <taxon>Bacillati</taxon>
        <taxon>Actinomycetota</taxon>
        <taxon>Actinomycetes</taxon>
        <taxon>Streptosporangiales</taxon>
        <taxon>Streptosporangiaceae</taxon>
        <taxon>Sphaerisporangium</taxon>
    </lineage>
</organism>
<accession>A0ABW1NPX8</accession>
<comment type="caution">
    <text evidence="3">The sequence shown here is derived from an EMBL/GenBank/DDBJ whole genome shotgun (WGS) entry which is preliminary data.</text>
</comment>
<name>A0ABW1NPX8_9ACTN</name>
<evidence type="ECO:0000256" key="1">
    <source>
        <dbReference type="SAM" id="MobiDB-lite"/>
    </source>
</evidence>
<feature type="region of interest" description="Disordered" evidence="1">
    <location>
        <begin position="22"/>
        <end position="56"/>
    </location>
</feature>
<evidence type="ECO:0000313" key="4">
    <source>
        <dbReference type="Proteomes" id="UP001596137"/>
    </source>
</evidence>
<protein>
    <submittedName>
        <fullName evidence="3">Uncharacterized protein</fullName>
    </submittedName>
</protein>
<proteinExistence type="predicted"/>
<reference evidence="4" key="1">
    <citation type="journal article" date="2019" name="Int. J. Syst. Evol. Microbiol.">
        <title>The Global Catalogue of Microorganisms (GCM) 10K type strain sequencing project: providing services to taxonomists for standard genome sequencing and annotation.</title>
        <authorList>
            <consortium name="The Broad Institute Genomics Platform"/>
            <consortium name="The Broad Institute Genome Sequencing Center for Infectious Disease"/>
            <person name="Wu L."/>
            <person name="Ma J."/>
        </authorList>
    </citation>
    <scope>NUCLEOTIDE SEQUENCE [LARGE SCALE GENOMIC DNA]</scope>
    <source>
        <strain evidence="4">JCM 30346</strain>
    </source>
</reference>
<sequence length="397" mass="41843">MRTRLPIAAACLLMAAACGGGEPAAPPPAVPPSGSAPATPAPVATGETDASPEWRVVPGARTRPSSALLDVAATGPGDAWAVGYERAAEDDEGRPTLQHWDGERWRLTRLDPAEVVHLEGVDARDPRDAWVVGHGRYAYAAHWDGARWTGHRPFGVAAEYNLTDVAVTREVTWLVAHSGTQGQVVAWDGQAFRRAFQADGYFQAVTASKGHVWAVGADAAVSSGTPSTPMVWHGKAEKGGAYSWQRGRTPDVPGGVLQAVWAVSPTDIWAVGSVTAPGGGAKTPLVLRSDGEAWWQVPVPVAAGELGGVTALAADDVFITGVDAAHSGQVLILRFDGGAWDTSYGPLLRREQENQQYPQSDDVGRTAVAQVPGTSRLWVAGAVGWGDEEDDFFLRRG</sequence>
<keyword evidence="2" id="KW-0732">Signal</keyword>
<feature type="signal peptide" evidence="2">
    <location>
        <begin position="1"/>
        <end position="24"/>
    </location>
</feature>
<feature type="chain" id="PRO_5046635726" evidence="2">
    <location>
        <begin position="25"/>
        <end position="397"/>
    </location>
</feature>
<dbReference type="EMBL" id="JBHSRF010000054">
    <property type="protein sequence ID" value="MFC6085043.1"/>
    <property type="molecule type" value="Genomic_DNA"/>
</dbReference>
<dbReference type="PROSITE" id="PS51257">
    <property type="entry name" value="PROKAR_LIPOPROTEIN"/>
    <property type="match status" value="1"/>
</dbReference>
<dbReference type="Proteomes" id="UP001596137">
    <property type="component" value="Unassembled WGS sequence"/>
</dbReference>
<evidence type="ECO:0000256" key="2">
    <source>
        <dbReference type="SAM" id="SignalP"/>
    </source>
</evidence>
<keyword evidence="4" id="KW-1185">Reference proteome</keyword>
<gene>
    <name evidence="3" type="ORF">ACFP1K_28040</name>
</gene>
<evidence type="ECO:0000313" key="3">
    <source>
        <dbReference type="EMBL" id="MFC6085043.1"/>
    </source>
</evidence>
<feature type="compositionally biased region" description="Low complexity" evidence="1">
    <location>
        <begin position="32"/>
        <end position="47"/>
    </location>
</feature>
<dbReference type="RefSeq" id="WP_380758751.1">
    <property type="nucleotide sequence ID" value="NZ_JBHSRF010000054.1"/>
</dbReference>